<dbReference type="InterPro" id="IPR002543">
    <property type="entry name" value="FtsK_dom"/>
</dbReference>
<evidence type="ECO:0000256" key="6">
    <source>
        <dbReference type="ARBA" id="ARBA00022840"/>
    </source>
</evidence>
<dbReference type="GO" id="GO:0003677">
    <property type="term" value="F:DNA binding"/>
    <property type="evidence" value="ECO:0007669"/>
    <property type="project" value="UniProtKB-KW"/>
</dbReference>
<keyword evidence="11" id="KW-1133">Transmembrane helix</keyword>
<feature type="region of interest" description="Disordered" evidence="10">
    <location>
        <begin position="1"/>
        <end position="34"/>
    </location>
</feature>
<evidence type="ECO:0000259" key="12">
    <source>
        <dbReference type="PROSITE" id="PS50901"/>
    </source>
</evidence>
<comment type="subcellular location">
    <subcellularLocation>
        <location evidence="1">Membrane</location>
        <topology evidence="1">Multi-pass membrane protein</topology>
    </subcellularLocation>
</comment>
<feature type="region of interest" description="Disordered" evidence="10">
    <location>
        <begin position="222"/>
        <end position="258"/>
    </location>
</feature>
<dbReference type="GO" id="GO:0007059">
    <property type="term" value="P:chromosome segregation"/>
    <property type="evidence" value="ECO:0007669"/>
    <property type="project" value="UniProtKB-KW"/>
</dbReference>
<dbReference type="GO" id="GO:0005524">
    <property type="term" value="F:ATP binding"/>
    <property type="evidence" value="ECO:0007669"/>
    <property type="project" value="UniProtKB-UniRule"/>
</dbReference>
<dbReference type="AlphaFoldDB" id="A0A0R2MT55"/>
<name>A0A0R2MT55_9LACO</name>
<dbReference type="InterPro" id="IPR050206">
    <property type="entry name" value="FtsK/SpoIIIE/SftA"/>
</dbReference>
<feature type="transmembrane region" description="Helical" evidence="11">
    <location>
        <begin position="178"/>
        <end position="195"/>
    </location>
</feature>
<dbReference type="Pfam" id="PF17854">
    <property type="entry name" value="FtsK_alpha"/>
    <property type="match status" value="1"/>
</dbReference>
<evidence type="ECO:0000256" key="7">
    <source>
        <dbReference type="ARBA" id="ARBA00023125"/>
    </source>
</evidence>
<feature type="region of interest" description="Disordered" evidence="10">
    <location>
        <begin position="758"/>
        <end position="784"/>
    </location>
</feature>
<evidence type="ECO:0000256" key="9">
    <source>
        <dbReference type="PROSITE-ProRule" id="PRU00289"/>
    </source>
</evidence>
<feature type="region of interest" description="Disordered" evidence="10">
    <location>
        <begin position="693"/>
        <end position="713"/>
    </location>
</feature>
<evidence type="ECO:0000313" key="13">
    <source>
        <dbReference type="EMBL" id="KRO16776.1"/>
    </source>
</evidence>
<dbReference type="SMART" id="SM00382">
    <property type="entry name" value="AAA"/>
    <property type="match status" value="1"/>
</dbReference>
<evidence type="ECO:0000256" key="2">
    <source>
        <dbReference type="ARBA" id="ARBA00006474"/>
    </source>
</evidence>
<keyword evidence="11" id="KW-0472">Membrane</keyword>
<comment type="similarity">
    <text evidence="2">Belongs to the FtsK/SpoIIIE/SftA family.</text>
</comment>
<feature type="transmembrane region" description="Helical" evidence="11">
    <location>
        <begin position="39"/>
        <end position="65"/>
    </location>
</feature>
<protein>
    <recommendedName>
        <fullName evidence="3">DNA translocase FtsK</fullName>
    </recommendedName>
</protein>
<feature type="compositionally biased region" description="Acidic residues" evidence="10">
    <location>
        <begin position="693"/>
        <end position="702"/>
    </location>
</feature>
<proteinExistence type="inferred from homology"/>
<dbReference type="GO" id="GO:0016020">
    <property type="term" value="C:membrane"/>
    <property type="evidence" value="ECO:0007669"/>
    <property type="project" value="UniProtKB-SubCell"/>
</dbReference>
<dbReference type="InterPro" id="IPR041027">
    <property type="entry name" value="FtsK_alpha"/>
</dbReference>
<dbReference type="PROSITE" id="PS50901">
    <property type="entry name" value="FTSK"/>
    <property type="match status" value="1"/>
</dbReference>
<evidence type="ECO:0000256" key="4">
    <source>
        <dbReference type="ARBA" id="ARBA00022741"/>
    </source>
</evidence>
<keyword evidence="6 9" id="KW-0067">ATP-binding</keyword>
<dbReference type="InterPro" id="IPR003593">
    <property type="entry name" value="AAA+_ATPase"/>
</dbReference>
<comment type="caution">
    <text evidence="13">The sequence shown here is derived from an EMBL/GenBank/DDBJ whole genome shotgun (WGS) entry which is preliminary data.</text>
</comment>
<reference evidence="13 14" key="1">
    <citation type="journal article" date="2015" name="Genome Announc.">
        <title>Expanding the biotechnology potential of lactobacilli through comparative genomics of 213 strains and associated genera.</title>
        <authorList>
            <person name="Sun Z."/>
            <person name="Harris H.M."/>
            <person name="McCann A."/>
            <person name="Guo C."/>
            <person name="Argimon S."/>
            <person name="Zhang W."/>
            <person name="Yang X."/>
            <person name="Jeffery I.B."/>
            <person name="Cooney J.C."/>
            <person name="Kagawa T.F."/>
            <person name="Liu W."/>
            <person name="Song Y."/>
            <person name="Salvetti E."/>
            <person name="Wrobel A."/>
            <person name="Rasinkangas P."/>
            <person name="Parkhill J."/>
            <person name="Rea M.C."/>
            <person name="O'Sullivan O."/>
            <person name="Ritari J."/>
            <person name="Douillard F.P."/>
            <person name="Paul Ross R."/>
            <person name="Yang R."/>
            <person name="Briner A.E."/>
            <person name="Felis G.E."/>
            <person name="de Vos W.M."/>
            <person name="Barrangou R."/>
            <person name="Klaenhammer T.R."/>
            <person name="Caufield P.W."/>
            <person name="Cui Y."/>
            <person name="Zhang H."/>
            <person name="O'Toole P.W."/>
        </authorList>
    </citation>
    <scope>NUCLEOTIDE SEQUENCE [LARGE SCALE GENOMIC DNA]</scope>
    <source>
        <strain evidence="13 14">DSM 24301</strain>
    </source>
</reference>
<evidence type="ECO:0000256" key="10">
    <source>
        <dbReference type="SAM" id="MobiDB-lite"/>
    </source>
</evidence>
<feature type="transmembrane region" description="Helical" evidence="11">
    <location>
        <begin position="104"/>
        <end position="124"/>
    </location>
</feature>
<dbReference type="InterPro" id="IPR018541">
    <property type="entry name" value="Ftsk_gamma"/>
</dbReference>
<dbReference type="Pfam" id="PF01580">
    <property type="entry name" value="FtsK_SpoIIIE"/>
    <property type="match status" value="1"/>
</dbReference>
<dbReference type="STRING" id="1293598.IV56_GL000765"/>
<dbReference type="Gene3D" id="3.30.980.40">
    <property type="match status" value="1"/>
</dbReference>
<feature type="compositionally biased region" description="Basic residues" evidence="10">
    <location>
        <begin position="229"/>
        <end position="241"/>
    </location>
</feature>
<gene>
    <name evidence="13" type="ORF">IV56_GL000765</name>
</gene>
<dbReference type="Proteomes" id="UP000050969">
    <property type="component" value="Unassembled WGS sequence"/>
</dbReference>
<evidence type="ECO:0000256" key="1">
    <source>
        <dbReference type="ARBA" id="ARBA00004141"/>
    </source>
</evidence>
<dbReference type="Pfam" id="PF09397">
    <property type="entry name" value="FtsK_gamma"/>
    <property type="match status" value="1"/>
</dbReference>
<dbReference type="SUPFAM" id="SSF46785">
    <property type="entry name" value="Winged helix' DNA-binding domain"/>
    <property type="match status" value="1"/>
</dbReference>
<evidence type="ECO:0000256" key="8">
    <source>
        <dbReference type="ARBA" id="ARBA00025923"/>
    </source>
</evidence>
<keyword evidence="14" id="KW-1185">Reference proteome</keyword>
<feature type="binding site" evidence="9">
    <location>
        <begin position="463"/>
        <end position="470"/>
    </location>
    <ligand>
        <name>ATP</name>
        <dbReference type="ChEBI" id="CHEBI:30616"/>
    </ligand>
</feature>
<feature type="compositionally biased region" description="Basic residues" evidence="10">
    <location>
        <begin position="11"/>
        <end position="34"/>
    </location>
</feature>
<keyword evidence="5" id="KW-0159">Chromosome partition</keyword>
<dbReference type="Gene3D" id="3.40.50.300">
    <property type="entry name" value="P-loop containing nucleotide triphosphate hydrolases"/>
    <property type="match status" value="1"/>
</dbReference>
<feature type="region of interest" description="Disordered" evidence="10">
    <location>
        <begin position="270"/>
        <end position="306"/>
    </location>
</feature>
<dbReference type="EMBL" id="JQCE01000032">
    <property type="protein sequence ID" value="KRO16776.1"/>
    <property type="molecule type" value="Genomic_DNA"/>
</dbReference>
<dbReference type="PANTHER" id="PTHR22683">
    <property type="entry name" value="SPORULATION PROTEIN RELATED"/>
    <property type="match status" value="1"/>
</dbReference>
<dbReference type="Gene3D" id="1.10.10.10">
    <property type="entry name" value="Winged helix-like DNA-binding domain superfamily/Winged helix DNA-binding domain"/>
    <property type="match status" value="1"/>
</dbReference>
<evidence type="ECO:0000256" key="5">
    <source>
        <dbReference type="ARBA" id="ARBA00022829"/>
    </source>
</evidence>
<keyword evidence="11" id="KW-0812">Transmembrane</keyword>
<dbReference type="SMART" id="SM00843">
    <property type="entry name" value="Ftsk_gamma"/>
    <property type="match status" value="1"/>
</dbReference>
<dbReference type="InterPro" id="IPR036390">
    <property type="entry name" value="WH_DNA-bd_sf"/>
</dbReference>
<feature type="domain" description="FtsK" evidence="12">
    <location>
        <begin position="446"/>
        <end position="639"/>
    </location>
</feature>
<feature type="transmembrane region" description="Helical" evidence="11">
    <location>
        <begin position="154"/>
        <end position="171"/>
    </location>
</feature>
<evidence type="ECO:0000313" key="14">
    <source>
        <dbReference type="Proteomes" id="UP000050969"/>
    </source>
</evidence>
<evidence type="ECO:0000256" key="11">
    <source>
        <dbReference type="SAM" id="Phobius"/>
    </source>
</evidence>
<feature type="transmembrane region" description="Helical" evidence="11">
    <location>
        <begin position="71"/>
        <end position="92"/>
    </location>
</feature>
<sequence>MESAKGGRFMAQKRRATTRKRPARKSTPRKRPAKKVNHTLNWLGAAFLVVGLLATFQLGIMGVFLANVFRLVVGDLYLVATVGFSALGLWLLMSGKLPLIATRILVGTGVLAISVLTLLSVQLFDTLNIHSHYVIATWHLLQNDFMVMATSTRVGGGMLGGVLSGFLLPLIAPIGTRLAASLGILISGLCFFNVSPQQLFQFLGRCGQGLVRGWQGVINGFATLPKPERKPKPKTQSKLKPKPVASVMPEPEASAPDTADTVADDAFTIHTAKPDTPSTPAPVKRTTEPEPEADDKATAIPSLADPQADAYQLPDIDLLTPTPPVDQKDEYDIIKHNRQILGQTFSSFGVDVTVKSATLGPAITQYEIQPAIGVKVSKIVNLADDLALAMAAKDIRIEAPIPGKSLIGIEVPNRQVAMVGYREVLAATPSHPDKPLVIPLGKDLNGQVVTFDLTKMPHLLIAGATGSGKSVVINVIITSILMTTKPSDVRLMLIDPKKVELSVYNGVPHLLTPVVTEAKKAPSALNNVIREMESRYERFAAGGVRNVTEYNKKVAESDDPTLTKMPYIVVIVDELSDLMMVAGAEVETAIVRLAQMARAAGIHVIIATQRPSVDVITGLIKANIPSRIAFAVSSGIDSRTILDANGAEKLLGRGDMLYQPIDANKPVRIQGAYIDSADVEAVVQAITKQVEPAYEEEMEPSDQVETSENGSSEDEYYEDAVAFVIQEQKASTSLLQRHFRIGYNRAARLIDDLEDHGIIGKSEGSKPRKVYATHVPGDPNQPAD</sequence>
<dbReference type="InterPro" id="IPR036388">
    <property type="entry name" value="WH-like_DNA-bd_sf"/>
</dbReference>
<keyword evidence="4 9" id="KW-0547">Nucleotide-binding</keyword>
<dbReference type="SUPFAM" id="SSF52540">
    <property type="entry name" value="P-loop containing nucleoside triphosphate hydrolases"/>
    <property type="match status" value="1"/>
</dbReference>
<dbReference type="InterPro" id="IPR027417">
    <property type="entry name" value="P-loop_NTPase"/>
</dbReference>
<dbReference type="PATRIC" id="fig|1293598.4.peg.813"/>
<evidence type="ECO:0000256" key="3">
    <source>
        <dbReference type="ARBA" id="ARBA00020887"/>
    </source>
</evidence>
<organism evidence="13 14">
    <name type="scientific">Lacticaseibacillus saniviri JCM 17471 = DSM 24301</name>
    <dbReference type="NCBI Taxonomy" id="1293598"/>
    <lineage>
        <taxon>Bacteria</taxon>
        <taxon>Bacillati</taxon>
        <taxon>Bacillota</taxon>
        <taxon>Bacilli</taxon>
        <taxon>Lactobacillales</taxon>
        <taxon>Lactobacillaceae</taxon>
        <taxon>Lacticaseibacillus</taxon>
    </lineage>
</organism>
<dbReference type="PANTHER" id="PTHR22683:SF41">
    <property type="entry name" value="DNA TRANSLOCASE FTSK"/>
    <property type="match status" value="1"/>
</dbReference>
<accession>A0A0R2MT55</accession>
<keyword evidence="7" id="KW-0238">DNA-binding</keyword>
<comment type="subunit">
    <text evidence="8">Homohexamer. Forms a ring that surrounds DNA.</text>
</comment>